<keyword evidence="1" id="KW-0805">Transcription regulation</keyword>
<gene>
    <name evidence="5" type="ORF">JDV76_10205</name>
</gene>
<proteinExistence type="predicted"/>
<accession>A0ABS0VX67</accession>
<keyword evidence="6" id="KW-1185">Reference proteome</keyword>
<dbReference type="SUPFAM" id="SSF46689">
    <property type="entry name" value="Homeodomain-like"/>
    <property type="match status" value="1"/>
</dbReference>
<dbReference type="EMBL" id="JAEIOT010000011">
    <property type="protein sequence ID" value="MBI9001335.1"/>
    <property type="molecule type" value="Genomic_DNA"/>
</dbReference>
<dbReference type="RefSeq" id="WP_198736787.1">
    <property type="nucleotide sequence ID" value="NZ_JAEIOT010000011.1"/>
</dbReference>
<dbReference type="SMART" id="SM00342">
    <property type="entry name" value="HTH_ARAC"/>
    <property type="match status" value="2"/>
</dbReference>
<dbReference type="PROSITE" id="PS00041">
    <property type="entry name" value="HTH_ARAC_FAMILY_1"/>
    <property type="match status" value="1"/>
</dbReference>
<evidence type="ECO:0000256" key="3">
    <source>
        <dbReference type="ARBA" id="ARBA00023163"/>
    </source>
</evidence>
<reference evidence="5 6" key="1">
    <citation type="submission" date="2020-12" db="EMBL/GenBank/DDBJ databases">
        <title>Genome public.</title>
        <authorList>
            <person name="Sun Q."/>
        </authorList>
    </citation>
    <scope>NUCLEOTIDE SEQUENCE [LARGE SCALE GENOMIC DNA]</scope>
    <source>
        <strain evidence="5 6">CCM 8864</strain>
    </source>
</reference>
<sequence length="494" mass="52711">MGVPHGIRRGPIEGVSRCARRALIVWVYAGTASVETAATMTTLSAGQVALVAAGLRYRIRGDEDAVVIPVELPVDMACPAVVRTAVAVLPDSLRLRLLFEFAQNLGYLKHDATRTDFVRALAAEIIAAQEDAVPVLVVPQPHSEEATAVAATVMADLSVNRSVAELAGIAGASVRTVQRRFRAETTLSVSRWITRVRLNEAIALIARGRSLQFAAHSTGYPGASELIRAFRAETGTTPAAALARESCSEVAKISLADPGVPENETWRNINRGDIFLWVVTGRATVTAGGVTTAVGAGQGVVLPANVAVHVAMAPQTLVLPLGFRYPDDAELFDSVRALTVVDLSDFGAADLLRTAVSTYTQVAVPGSRHDDIFRVLTEERIIARVPVWSGAGEGRSGSSPESLPEVLSRQRHNYVRRMTLARILLAQGKSPTETARTLRYAHAAAFTRAFATAHSMTPKQYSEIAHSQPGPVMVGKRINVPPRYSLLVDPGATG</sequence>
<evidence type="ECO:0000313" key="6">
    <source>
        <dbReference type="Proteomes" id="UP000625574"/>
    </source>
</evidence>
<dbReference type="InterPro" id="IPR018060">
    <property type="entry name" value="HTH_AraC"/>
</dbReference>
<feature type="domain" description="HTH araC/xylS-type" evidence="4">
    <location>
        <begin position="416"/>
        <end position="464"/>
    </location>
</feature>
<dbReference type="InterPro" id="IPR011051">
    <property type="entry name" value="RmlC_Cupin_sf"/>
</dbReference>
<keyword evidence="2" id="KW-0238">DNA-binding</keyword>
<dbReference type="Gene3D" id="1.10.10.60">
    <property type="entry name" value="Homeodomain-like"/>
    <property type="match status" value="2"/>
</dbReference>
<evidence type="ECO:0000259" key="4">
    <source>
        <dbReference type="PROSITE" id="PS01124"/>
    </source>
</evidence>
<dbReference type="PROSITE" id="PS01124">
    <property type="entry name" value="HTH_ARAC_FAMILY_2"/>
    <property type="match status" value="2"/>
</dbReference>
<organism evidence="5 6">
    <name type="scientific">Corynebacterium marambiense</name>
    <dbReference type="NCBI Taxonomy" id="2765364"/>
    <lineage>
        <taxon>Bacteria</taxon>
        <taxon>Bacillati</taxon>
        <taxon>Actinomycetota</taxon>
        <taxon>Actinomycetes</taxon>
        <taxon>Mycobacteriales</taxon>
        <taxon>Corynebacteriaceae</taxon>
        <taxon>Corynebacterium</taxon>
    </lineage>
</organism>
<keyword evidence="3" id="KW-0804">Transcription</keyword>
<dbReference type="PANTHER" id="PTHR11019:SF159">
    <property type="entry name" value="TRANSCRIPTIONAL REGULATOR-RELATED"/>
    <property type="match status" value="1"/>
</dbReference>
<protein>
    <submittedName>
        <fullName evidence="5">Helix-turn-helix domain-containing protein</fullName>
    </submittedName>
</protein>
<dbReference type="Pfam" id="PF12833">
    <property type="entry name" value="HTH_18"/>
    <property type="match status" value="1"/>
</dbReference>
<dbReference type="SUPFAM" id="SSF51182">
    <property type="entry name" value="RmlC-like cupins"/>
    <property type="match status" value="1"/>
</dbReference>
<dbReference type="InterPro" id="IPR018062">
    <property type="entry name" value="HTH_AraC-typ_CS"/>
</dbReference>
<evidence type="ECO:0000313" key="5">
    <source>
        <dbReference type="EMBL" id="MBI9001335.1"/>
    </source>
</evidence>
<comment type="caution">
    <text evidence="5">The sequence shown here is derived from an EMBL/GenBank/DDBJ whole genome shotgun (WGS) entry which is preliminary data.</text>
</comment>
<dbReference type="Proteomes" id="UP000625574">
    <property type="component" value="Unassembled WGS sequence"/>
</dbReference>
<evidence type="ECO:0000256" key="2">
    <source>
        <dbReference type="ARBA" id="ARBA00023125"/>
    </source>
</evidence>
<feature type="domain" description="HTH araC/xylS-type" evidence="4">
    <location>
        <begin position="147"/>
        <end position="244"/>
    </location>
</feature>
<dbReference type="InterPro" id="IPR009057">
    <property type="entry name" value="Homeodomain-like_sf"/>
</dbReference>
<dbReference type="PANTHER" id="PTHR11019">
    <property type="entry name" value="HTH-TYPE TRANSCRIPTIONAL REGULATOR NIMR"/>
    <property type="match status" value="1"/>
</dbReference>
<evidence type="ECO:0000256" key="1">
    <source>
        <dbReference type="ARBA" id="ARBA00023015"/>
    </source>
</evidence>
<name>A0ABS0VX67_9CORY</name>